<evidence type="ECO:0000256" key="5">
    <source>
        <dbReference type="ARBA" id="ARBA00022840"/>
    </source>
</evidence>
<keyword evidence="6" id="KW-0648">Protein biosynthesis</keyword>
<dbReference type="InterPro" id="IPR045864">
    <property type="entry name" value="aa-tRNA-synth_II/BPL/LPL"/>
</dbReference>
<dbReference type="GO" id="GO:0005739">
    <property type="term" value="C:mitochondrion"/>
    <property type="evidence" value="ECO:0007669"/>
    <property type="project" value="TreeGrafter"/>
</dbReference>
<evidence type="ECO:0000256" key="1">
    <source>
        <dbReference type="ARBA" id="ARBA00008226"/>
    </source>
</evidence>
<dbReference type="InterPro" id="IPR004364">
    <property type="entry name" value="Aa-tRNA-synt_II"/>
</dbReference>
<dbReference type="InterPro" id="IPR004522">
    <property type="entry name" value="Asn-tRNA-ligase"/>
</dbReference>
<dbReference type="OrthoDB" id="43906at2759"/>
<keyword evidence="5" id="KW-0067">ATP-binding</keyword>
<dbReference type="InterPro" id="IPR006195">
    <property type="entry name" value="aa-tRNA-synth_II"/>
</dbReference>
<keyword evidence="10" id="KW-1185">Reference proteome</keyword>
<evidence type="ECO:0000256" key="6">
    <source>
        <dbReference type="ARBA" id="ARBA00022917"/>
    </source>
</evidence>
<dbReference type="EMBL" id="CANTUO010000006">
    <property type="protein sequence ID" value="CAI5760446.1"/>
    <property type="molecule type" value="Genomic_DNA"/>
</dbReference>
<proteinExistence type="inferred from homology"/>
<sequence>MIRKLSTLSPTINQQLKLQNRILETKGFIKSIRNSKKIGFIDISDGSSPKNLNIILKGNYPKNFQIGQTVSFKGDWVKSGKSQEYELHFDIDNPNHQFNIIGDIPEDYPLQKKSTTMQFLRTLPVLRNRTSTMSSMLRLRSLVEFKLMEFFNSEDVFKVTPPILTSSDCEGAGEIFKIQDSLKFFEKDSYLTVSTQLHLEVLSSALNRVWTLTPCFRAEKSNTSRHLSEFWMLEVELGYLNELEPLLKFTERMIHYIVTSLQTSNYIEGTYISKELIESRWNILLQEYQIMTYTDAITQLQSQGEVVEWGDSLQLKHEKMLASNGPVFITNYPAVTKPFYMKAYNAKTVECFDLLLPDLGELVGGSLREHDYDKLLQNMKDKNLNNHNLDWYLSLRKNGTMPHGGFGLGFERLIGYIAGLDNIKDVVPFPRSAGKNQYFRSWFEDFHAYHYNQIVNLNAIEHLFGESKFNDSELIKLAQKRIIKQGTDSDKLTKGDYHHHDKNILKAYKTWKSFGYDVVLIIMSLL</sequence>
<keyword evidence="3" id="KW-0436">Ligase</keyword>
<dbReference type="SUPFAM" id="SSF55681">
    <property type="entry name" value="Class II aaRS and biotin synthetases"/>
    <property type="match status" value="1"/>
</dbReference>
<dbReference type="Pfam" id="PF00152">
    <property type="entry name" value="tRNA-synt_2"/>
    <property type="match status" value="1"/>
</dbReference>
<evidence type="ECO:0000256" key="3">
    <source>
        <dbReference type="ARBA" id="ARBA00022598"/>
    </source>
</evidence>
<evidence type="ECO:0000256" key="2">
    <source>
        <dbReference type="ARBA" id="ARBA00012816"/>
    </source>
</evidence>
<dbReference type="Proteomes" id="UP001152885">
    <property type="component" value="Unassembled WGS sequence"/>
</dbReference>
<evidence type="ECO:0000256" key="7">
    <source>
        <dbReference type="ARBA" id="ARBA00023146"/>
    </source>
</evidence>
<dbReference type="PROSITE" id="PS50862">
    <property type="entry name" value="AA_TRNA_LIGASE_II"/>
    <property type="match status" value="1"/>
</dbReference>
<gene>
    <name evidence="9" type="ORF">CANVERA_P4956</name>
</gene>
<dbReference type="GO" id="GO:0004816">
    <property type="term" value="F:asparagine-tRNA ligase activity"/>
    <property type="evidence" value="ECO:0007669"/>
    <property type="project" value="UniProtKB-EC"/>
</dbReference>
<comment type="caution">
    <text evidence="9">The sequence shown here is derived from an EMBL/GenBank/DDBJ whole genome shotgun (WGS) entry which is preliminary data.</text>
</comment>
<dbReference type="PANTHER" id="PTHR22594">
    <property type="entry name" value="ASPARTYL/LYSYL-TRNA SYNTHETASE"/>
    <property type="match status" value="1"/>
</dbReference>
<dbReference type="AlphaFoldDB" id="A0A9W4XIR5"/>
<keyword evidence="4" id="KW-0547">Nucleotide-binding</keyword>
<dbReference type="PRINTS" id="PR01042">
    <property type="entry name" value="TRNASYNTHASP"/>
</dbReference>
<comment type="similarity">
    <text evidence="1">Belongs to the class-II aminoacyl-tRNA synthetase family.</text>
</comment>
<dbReference type="NCBIfam" id="NF003037">
    <property type="entry name" value="PRK03932.1"/>
    <property type="match status" value="1"/>
</dbReference>
<dbReference type="CDD" id="cd04318">
    <property type="entry name" value="EcAsnRS_like_N"/>
    <property type="match status" value="1"/>
</dbReference>
<dbReference type="PANTHER" id="PTHR22594:SF34">
    <property type="entry name" value="ASPARAGINE--TRNA LIGASE, MITOCHONDRIAL-RELATED"/>
    <property type="match status" value="1"/>
</dbReference>
<evidence type="ECO:0000259" key="8">
    <source>
        <dbReference type="PROSITE" id="PS50862"/>
    </source>
</evidence>
<evidence type="ECO:0000313" key="9">
    <source>
        <dbReference type="EMBL" id="CAI5760446.1"/>
    </source>
</evidence>
<evidence type="ECO:0000313" key="10">
    <source>
        <dbReference type="Proteomes" id="UP001152885"/>
    </source>
</evidence>
<keyword evidence="7" id="KW-0030">Aminoacyl-tRNA synthetase</keyword>
<evidence type="ECO:0000256" key="4">
    <source>
        <dbReference type="ARBA" id="ARBA00022741"/>
    </source>
</evidence>
<reference evidence="9" key="1">
    <citation type="submission" date="2022-12" db="EMBL/GenBank/DDBJ databases">
        <authorList>
            <person name="Brejova B."/>
        </authorList>
    </citation>
    <scope>NUCLEOTIDE SEQUENCE</scope>
</reference>
<feature type="domain" description="Aminoacyl-transfer RNA synthetases class-II family profile" evidence="8">
    <location>
        <begin position="137"/>
        <end position="428"/>
    </location>
</feature>
<protein>
    <recommendedName>
        <fullName evidence="2">asparagine--tRNA ligase</fullName>
        <ecNumber evidence="2">6.1.1.22</ecNumber>
    </recommendedName>
</protein>
<dbReference type="NCBIfam" id="TIGR00457">
    <property type="entry name" value="asnS"/>
    <property type="match status" value="1"/>
</dbReference>
<dbReference type="Gene3D" id="3.30.930.10">
    <property type="entry name" value="Bira Bifunctional Protein, Domain 2"/>
    <property type="match status" value="1"/>
</dbReference>
<dbReference type="InterPro" id="IPR002312">
    <property type="entry name" value="Asp/Asn-tRNA-synth_IIb"/>
</dbReference>
<dbReference type="GO" id="GO:0006421">
    <property type="term" value="P:asparaginyl-tRNA aminoacylation"/>
    <property type="evidence" value="ECO:0007669"/>
    <property type="project" value="InterPro"/>
</dbReference>
<name>A0A9W4XIR5_9ASCO</name>
<dbReference type="GO" id="GO:0005524">
    <property type="term" value="F:ATP binding"/>
    <property type="evidence" value="ECO:0007669"/>
    <property type="project" value="UniProtKB-KW"/>
</dbReference>
<dbReference type="EC" id="6.1.1.22" evidence="2"/>
<accession>A0A9W4XIR5</accession>
<organism evidence="9 10">
    <name type="scientific">Candida verbasci</name>
    <dbReference type="NCBI Taxonomy" id="1227364"/>
    <lineage>
        <taxon>Eukaryota</taxon>
        <taxon>Fungi</taxon>
        <taxon>Dikarya</taxon>
        <taxon>Ascomycota</taxon>
        <taxon>Saccharomycotina</taxon>
        <taxon>Pichiomycetes</taxon>
        <taxon>Debaryomycetaceae</taxon>
        <taxon>Candida/Lodderomyces clade</taxon>
        <taxon>Candida</taxon>
    </lineage>
</organism>